<evidence type="ECO:0008006" key="4">
    <source>
        <dbReference type="Google" id="ProtNLM"/>
    </source>
</evidence>
<feature type="compositionally biased region" description="Pro residues" evidence="1">
    <location>
        <begin position="159"/>
        <end position="192"/>
    </location>
</feature>
<feature type="compositionally biased region" description="Polar residues" evidence="1">
    <location>
        <begin position="108"/>
        <end position="119"/>
    </location>
</feature>
<dbReference type="PANTHER" id="PTHR22367:SF2">
    <property type="entry name" value="COILED-COIL DOMAIN-CONTAINING PROTEIN 14"/>
    <property type="match status" value="1"/>
</dbReference>
<feature type="region of interest" description="Disordered" evidence="1">
    <location>
        <begin position="82"/>
        <end position="239"/>
    </location>
</feature>
<dbReference type="GO" id="GO:0034451">
    <property type="term" value="C:centriolar satellite"/>
    <property type="evidence" value="ECO:0007669"/>
    <property type="project" value="TreeGrafter"/>
</dbReference>
<accession>A0A484BZJ1</accession>
<organism evidence="2 3">
    <name type="scientific">Perca flavescens</name>
    <name type="common">American yellow perch</name>
    <name type="synonym">Morone flavescens</name>
    <dbReference type="NCBI Taxonomy" id="8167"/>
    <lineage>
        <taxon>Eukaryota</taxon>
        <taxon>Metazoa</taxon>
        <taxon>Chordata</taxon>
        <taxon>Craniata</taxon>
        <taxon>Vertebrata</taxon>
        <taxon>Euteleostomi</taxon>
        <taxon>Actinopterygii</taxon>
        <taxon>Neopterygii</taxon>
        <taxon>Teleostei</taxon>
        <taxon>Neoteleostei</taxon>
        <taxon>Acanthomorphata</taxon>
        <taxon>Eupercaria</taxon>
        <taxon>Perciformes</taxon>
        <taxon>Percoidei</taxon>
        <taxon>Percidae</taxon>
        <taxon>Percinae</taxon>
        <taxon>Perca</taxon>
    </lineage>
</organism>
<feature type="compositionally biased region" description="Polar residues" evidence="1">
    <location>
        <begin position="139"/>
        <end position="153"/>
    </location>
</feature>
<sequence length="651" mass="71324">MKGTAKSKVVTSGRLTGGVKGQLARRRVTPKPGPAACPEPAYSLYSTDSEDQVTSLHKGLDRCAALLSGILQAEKTALPGLPKAVKGGAAKSRASTSRIKKTIKNTDQKSCPSGSTAPRTTPPSAVPAAHSQVKLRPPQLQSHVPSSPGQTLQRLPATNHPPPKPRTSVSPPQPSIPPPQPDPHSGRPPPPQTDCQAASEAPHPRCQAERDREEEFVPVRDIDTQSTAADPHAAVRHAPSHVNACTSKMSNMQLELGKVNAVPQDPHGGEERRDARSGKDCSAEKEGKCKHLLAELKALISGQGSVAERLLSHLEQTVSSPLMNAGGSSIPTAPDLSSLHSQNTRLRRRVRILNQQLKEKEKAERQQNMDTLFNSEELTLQEDLTSAQSRLQELQDDLAELRKALQDTQRRLTDREADNAVIKTDLEATRSRLLDSEREKRELASLAQQRLEEIGNLKRILQNQESLNCPPAVDSSVLDTVPTKHLNQNRHRQDPVDPPTDRITQFLMSLDQLEPGTHTEHAYAAAEREGNAPEQKKPNSVRLRDAFSHPEVRPQPGDKPEDPARHQNSHLDQSRCLDEGQSCGWRLEKKRRRALNATLSQCDVESVWSEWSARSGSTFDTRDEVAFRDGLAALDASIASLQKTIQLDLGK</sequence>
<keyword evidence="3" id="KW-1185">Reference proteome</keyword>
<feature type="region of interest" description="Disordered" evidence="1">
    <location>
        <begin position="322"/>
        <end position="342"/>
    </location>
</feature>
<dbReference type="Pfam" id="PF15254">
    <property type="entry name" value="CCDC14"/>
    <property type="match status" value="2"/>
</dbReference>
<dbReference type="EMBL" id="SCKG01000024">
    <property type="protein sequence ID" value="TDG96356.1"/>
    <property type="molecule type" value="Genomic_DNA"/>
</dbReference>
<protein>
    <recommendedName>
        <fullName evidence="4">Coiled-coil domain-containing protein 14</fullName>
    </recommendedName>
</protein>
<comment type="caution">
    <text evidence="2">The sequence shown here is derived from an EMBL/GenBank/DDBJ whole genome shotgun (WGS) entry which is preliminary data.</text>
</comment>
<reference evidence="2 3" key="1">
    <citation type="submission" date="2019-01" db="EMBL/GenBank/DDBJ databases">
        <title>A chromosome-scale genome assembly of the yellow perch, Perca flavescens.</title>
        <authorList>
            <person name="Feron R."/>
            <person name="Morvezen R."/>
            <person name="Bestin A."/>
            <person name="Haffray P."/>
            <person name="Klopp C."/>
            <person name="Zahm M."/>
            <person name="Cabau C."/>
            <person name="Roques C."/>
            <person name="Donnadieu C."/>
            <person name="Bouchez O."/>
            <person name="Christie M."/>
            <person name="Larson W."/>
            <person name="Guiguen Y."/>
        </authorList>
    </citation>
    <scope>NUCLEOTIDE SEQUENCE [LARGE SCALE GENOMIC DNA]</scope>
    <source>
        <strain evidence="2">YP-PL-M2</strain>
        <tissue evidence="2">Blood</tissue>
    </source>
</reference>
<dbReference type="AlphaFoldDB" id="A0A484BZJ1"/>
<feature type="compositionally biased region" description="Basic and acidic residues" evidence="1">
    <location>
        <begin position="517"/>
        <end position="565"/>
    </location>
</feature>
<proteinExistence type="predicted"/>
<feature type="compositionally biased region" description="Polar residues" evidence="1">
    <location>
        <begin position="322"/>
        <end position="331"/>
    </location>
</feature>
<evidence type="ECO:0000313" key="3">
    <source>
        <dbReference type="Proteomes" id="UP000295070"/>
    </source>
</evidence>
<dbReference type="Proteomes" id="UP000295070">
    <property type="component" value="Chromosome 24"/>
</dbReference>
<feature type="region of interest" description="Disordered" evidence="1">
    <location>
        <begin position="259"/>
        <end position="282"/>
    </location>
</feature>
<gene>
    <name evidence="2" type="ORF">EPR50_G00239370</name>
</gene>
<evidence type="ECO:0000313" key="2">
    <source>
        <dbReference type="EMBL" id="TDG96356.1"/>
    </source>
</evidence>
<evidence type="ECO:0000256" key="1">
    <source>
        <dbReference type="SAM" id="MobiDB-lite"/>
    </source>
</evidence>
<feature type="region of interest" description="Disordered" evidence="1">
    <location>
        <begin position="511"/>
        <end position="575"/>
    </location>
</feature>
<name>A0A484BZJ1_PERFV</name>
<dbReference type="PANTHER" id="PTHR22367">
    <property type="entry name" value="COILED-COIL DOMAIN-CONTAINING PROTEIN 14"/>
    <property type="match status" value="1"/>
</dbReference>
<dbReference type="InterPro" id="IPR029343">
    <property type="entry name" value="CCDC14"/>
</dbReference>
<feature type="compositionally biased region" description="Basic and acidic residues" evidence="1">
    <location>
        <begin position="202"/>
        <end position="223"/>
    </location>
</feature>
<dbReference type="GO" id="GO:0071539">
    <property type="term" value="P:protein localization to centrosome"/>
    <property type="evidence" value="ECO:0007669"/>
    <property type="project" value="TreeGrafter"/>
</dbReference>
<feature type="region of interest" description="Disordered" evidence="1">
    <location>
        <begin position="1"/>
        <end position="41"/>
    </location>
</feature>
<dbReference type="STRING" id="8167.A0A484BZJ1"/>
<feature type="compositionally biased region" description="Basic and acidic residues" evidence="1">
    <location>
        <begin position="267"/>
        <end position="282"/>
    </location>
</feature>